<name>A0A100HJL6_9DEIO</name>
<dbReference type="GO" id="GO:0005886">
    <property type="term" value="C:plasma membrane"/>
    <property type="evidence" value="ECO:0007669"/>
    <property type="project" value="UniProtKB-SubCell"/>
</dbReference>
<keyword evidence="1" id="KW-0812">Transmembrane</keyword>
<keyword evidence="3" id="KW-1185">Reference proteome</keyword>
<accession>A0A100HJL6</accession>
<dbReference type="Proteomes" id="UP000056209">
    <property type="component" value="Unassembled WGS sequence"/>
</dbReference>
<dbReference type="GO" id="GO:0140359">
    <property type="term" value="F:ABC-type transporter activity"/>
    <property type="evidence" value="ECO:0007669"/>
    <property type="project" value="InterPro"/>
</dbReference>
<evidence type="ECO:0000313" key="2">
    <source>
        <dbReference type="EMBL" id="GAQ21954.1"/>
    </source>
</evidence>
<gene>
    <name evidence="2" type="ORF">DEIGR_101981</name>
</gene>
<feature type="transmembrane region" description="Helical" evidence="1">
    <location>
        <begin position="259"/>
        <end position="279"/>
    </location>
</feature>
<evidence type="ECO:0000256" key="1">
    <source>
        <dbReference type="SAM" id="Phobius"/>
    </source>
</evidence>
<dbReference type="RefSeq" id="WP_236704717.1">
    <property type="nucleotide sequence ID" value="NZ_BCMS01000001.1"/>
</dbReference>
<keyword evidence="1" id="KW-1133">Transmembrane helix</keyword>
<dbReference type="EMBL" id="BCMS01000001">
    <property type="protein sequence ID" value="GAQ21954.1"/>
    <property type="molecule type" value="Genomic_DNA"/>
</dbReference>
<sequence length="430" mass="45007">MPAERPTGTVRRGGLRPGMVWQIAARDLRTTLRDRRTLSATILMPLILIPLFTLGLPLLMGNLIGGQQQARQQLGVVGTLPEDLKRALTTDEKLPDGTVTRAGVTLVPVTDPLKAVQDGTVEAALQAAAPLPARAGDGTGTLKLYAKLSNLRARSGAFGKVQDVVDGYNRQLATARLGTLGLGADTLEPVRIQPVDASSAQEQRSGQLAFLIPMLMMQFILAGALATALDATAGEKERGTLESLLVAPVRRAEVVTGKLIATATTALTSAAFSVAGFLLSSVIMRAYQTANPGHVATFTQAMGGQLSLTPTALLTVLGIALTTALLISSLLILVGIYARSFKEAQTYVAPINLLVVLPAVTLQFADFLNASAALYATPLIGGMLSILDTVKGTGEPTHAVLAVAGNLAGTALFSLLALRSFGREEVIFRN</sequence>
<dbReference type="AlphaFoldDB" id="A0A100HJL6"/>
<dbReference type="PANTHER" id="PTHR43471:SF3">
    <property type="entry name" value="ABC TRANSPORTER PERMEASE PROTEIN NATB"/>
    <property type="match status" value="1"/>
</dbReference>
<dbReference type="PANTHER" id="PTHR43471">
    <property type="entry name" value="ABC TRANSPORTER PERMEASE"/>
    <property type="match status" value="1"/>
</dbReference>
<dbReference type="Pfam" id="PF12679">
    <property type="entry name" value="ABC2_membrane_2"/>
    <property type="match status" value="1"/>
</dbReference>
<feature type="transmembrane region" description="Helical" evidence="1">
    <location>
        <begin position="208"/>
        <end position="229"/>
    </location>
</feature>
<protein>
    <submittedName>
        <fullName evidence="2">Sodium ABC transporter permease NatB</fullName>
    </submittedName>
</protein>
<organism evidence="2 3">
    <name type="scientific">Deinococcus grandis</name>
    <dbReference type="NCBI Taxonomy" id="57498"/>
    <lineage>
        <taxon>Bacteria</taxon>
        <taxon>Thermotogati</taxon>
        <taxon>Deinococcota</taxon>
        <taxon>Deinococci</taxon>
        <taxon>Deinococcales</taxon>
        <taxon>Deinococcaceae</taxon>
        <taxon>Deinococcus</taxon>
    </lineage>
</organism>
<feature type="transmembrane region" description="Helical" evidence="1">
    <location>
        <begin position="42"/>
        <end position="64"/>
    </location>
</feature>
<reference evidence="3" key="1">
    <citation type="submission" date="2015-11" db="EMBL/GenBank/DDBJ databases">
        <title>Draft Genome Sequence of the Radioresistant Bacterium Deinococcus grandis, Isolated from Freshwater Fish in Japan.</title>
        <authorList>
            <person name="Satoh K."/>
            <person name="Onodera T."/>
            <person name="Omoso K."/>
            <person name="Takeda-Yano K."/>
            <person name="Katayama T."/>
            <person name="Oono Y."/>
            <person name="Narumi I."/>
        </authorList>
    </citation>
    <scope>NUCLEOTIDE SEQUENCE [LARGE SCALE GENOMIC DNA]</scope>
    <source>
        <strain evidence="3">ATCC 43672</strain>
    </source>
</reference>
<proteinExistence type="predicted"/>
<keyword evidence="1" id="KW-0472">Membrane</keyword>
<feature type="transmembrane region" description="Helical" evidence="1">
    <location>
        <begin position="312"/>
        <end position="338"/>
    </location>
</feature>
<comment type="caution">
    <text evidence="2">The sequence shown here is derived from an EMBL/GenBank/DDBJ whole genome shotgun (WGS) entry which is preliminary data.</text>
</comment>
<feature type="transmembrane region" description="Helical" evidence="1">
    <location>
        <begin position="399"/>
        <end position="418"/>
    </location>
</feature>
<evidence type="ECO:0000313" key="3">
    <source>
        <dbReference type="Proteomes" id="UP000056209"/>
    </source>
</evidence>